<gene>
    <name evidence="2" type="ORF">ACFSKW_41530</name>
</gene>
<feature type="transmembrane region" description="Helical" evidence="1">
    <location>
        <begin position="6"/>
        <end position="31"/>
    </location>
</feature>
<feature type="transmembrane region" description="Helical" evidence="1">
    <location>
        <begin position="52"/>
        <end position="75"/>
    </location>
</feature>
<evidence type="ECO:0000256" key="1">
    <source>
        <dbReference type="SAM" id="Phobius"/>
    </source>
</evidence>
<feature type="transmembrane region" description="Helical" evidence="1">
    <location>
        <begin position="196"/>
        <end position="220"/>
    </location>
</feature>
<dbReference type="InterPro" id="IPR051790">
    <property type="entry name" value="Cytochrome_c-biogenesis_DsbD"/>
</dbReference>
<comment type="caution">
    <text evidence="2">The sequence shown here is derived from an EMBL/GenBank/DDBJ whole genome shotgun (WGS) entry which is preliminary data.</text>
</comment>
<reference evidence="3" key="1">
    <citation type="journal article" date="2019" name="Int. J. Syst. Evol. Microbiol.">
        <title>The Global Catalogue of Microorganisms (GCM) 10K type strain sequencing project: providing services to taxonomists for standard genome sequencing and annotation.</title>
        <authorList>
            <consortium name="The Broad Institute Genomics Platform"/>
            <consortium name="The Broad Institute Genome Sequencing Center for Infectious Disease"/>
            <person name="Wu L."/>
            <person name="Ma J."/>
        </authorList>
    </citation>
    <scope>NUCLEOTIDE SEQUENCE [LARGE SCALE GENOMIC DNA]</scope>
    <source>
        <strain evidence="3">ICMP 6774ER</strain>
    </source>
</reference>
<keyword evidence="1" id="KW-0472">Membrane</keyword>
<evidence type="ECO:0000313" key="3">
    <source>
        <dbReference type="Proteomes" id="UP001597368"/>
    </source>
</evidence>
<name>A0ABW4TAC2_9ACTN</name>
<feature type="transmembrane region" description="Helical" evidence="1">
    <location>
        <begin position="81"/>
        <end position="102"/>
    </location>
</feature>
<protein>
    <submittedName>
        <fullName evidence="2">Cytochrome c biogenesis CcdA family protein</fullName>
    </submittedName>
</protein>
<feature type="transmembrane region" description="Helical" evidence="1">
    <location>
        <begin position="246"/>
        <end position="273"/>
    </location>
</feature>
<feature type="transmembrane region" description="Helical" evidence="1">
    <location>
        <begin position="125"/>
        <end position="152"/>
    </location>
</feature>
<dbReference type="PANTHER" id="PTHR31272">
    <property type="entry name" value="CYTOCHROME C-TYPE BIOGENESIS PROTEIN HI_1454-RELATED"/>
    <property type="match status" value="1"/>
</dbReference>
<keyword evidence="1" id="KW-0812">Transmembrane</keyword>
<keyword evidence="1" id="KW-1133">Transmembrane helix</keyword>
<evidence type="ECO:0000313" key="2">
    <source>
        <dbReference type="EMBL" id="MFD1937975.1"/>
    </source>
</evidence>
<sequence length="282" mass="28751">MSADLPLALALTAGTLAAFNPCGFALLPAYLTMLLADDTGAPSGAVPRALKLSAAMTGGFVTVFGLAGLVLTPLAVSVGEYLPWLTIVIGVALAAMGLWLLSGRELSPRTPRLAAGRPAMSVRSLYGYGLSYAVASLSCTIGPFLAVVSAALVGGGVLGGLAVFVAYAVGMGLVVALLSLAVALARGAVVGRLRRILPYVSRIGGGLLLLAGLYVAYYGWYQLRVFAGASTRDPIVGVMRAVQRTVAGWVAVMGAGWIALVLAVALAAAFGLWRSRTGSRGR</sequence>
<keyword evidence="3" id="KW-1185">Reference proteome</keyword>
<dbReference type="Proteomes" id="UP001597368">
    <property type="component" value="Unassembled WGS sequence"/>
</dbReference>
<feature type="transmembrane region" description="Helical" evidence="1">
    <location>
        <begin position="158"/>
        <end position="184"/>
    </location>
</feature>
<accession>A0ABW4TAC2</accession>
<proteinExistence type="predicted"/>
<dbReference type="EMBL" id="JBHUFV010000061">
    <property type="protein sequence ID" value="MFD1937975.1"/>
    <property type="molecule type" value="Genomic_DNA"/>
</dbReference>
<organism evidence="2 3">
    <name type="scientific">Nonomuraea mangrovi</name>
    <dbReference type="NCBI Taxonomy" id="2316207"/>
    <lineage>
        <taxon>Bacteria</taxon>
        <taxon>Bacillati</taxon>
        <taxon>Actinomycetota</taxon>
        <taxon>Actinomycetes</taxon>
        <taxon>Streptosporangiales</taxon>
        <taxon>Streptosporangiaceae</taxon>
        <taxon>Nonomuraea</taxon>
    </lineage>
</organism>
<dbReference type="PANTHER" id="PTHR31272:SF4">
    <property type="entry name" value="CYTOCHROME C-TYPE BIOGENESIS PROTEIN HI_1454-RELATED"/>
    <property type="match status" value="1"/>
</dbReference>
<dbReference type="RefSeq" id="WP_379579621.1">
    <property type="nucleotide sequence ID" value="NZ_JBHUFV010000061.1"/>
</dbReference>